<evidence type="ECO:0000313" key="1">
    <source>
        <dbReference type="EMBL" id="ADC45022.1"/>
    </source>
</evidence>
<dbReference type="AlphaFoldDB" id="D3DXK2"/>
<organism evidence="1 2">
    <name type="scientific">Cupriavidus metallidurans (strain ATCC 43123 / DSM 2839 / NBRC 102507 / CH34)</name>
    <name type="common">Ralstonia metallidurans</name>
    <dbReference type="NCBI Taxonomy" id="266264"/>
    <lineage>
        <taxon>Bacteria</taxon>
        <taxon>Pseudomonadati</taxon>
        <taxon>Pseudomonadota</taxon>
        <taxon>Betaproteobacteria</taxon>
        <taxon>Burkholderiales</taxon>
        <taxon>Burkholderiaceae</taxon>
        <taxon>Cupriavidus</taxon>
    </lineage>
</organism>
<protein>
    <submittedName>
        <fullName evidence="1">Uncharacterized protein</fullName>
    </submittedName>
</protein>
<dbReference type="EMBL" id="CP000352">
    <property type="protein sequence ID" value="ADC45022.1"/>
    <property type="molecule type" value="Genomic_DNA"/>
</dbReference>
<gene>
    <name evidence="1" type="ordered locus">Rmet_6404</name>
</gene>
<reference evidence="2" key="1">
    <citation type="journal article" date="2010" name="PLoS ONE">
        <title>The complete genome sequence of Cupriavidus metallidurans strain CH34, a master survivalist in harsh and anthropogenic environments.</title>
        <authorList>
            <person name="Janssen P.J."/>
            <person name="Van Houdt R."/>
            <person name="Moors H."/>
            <person name="Monsieurs P."/>
            <person name="Morin N."/>
            <person name="Michaux A."/>
            <person name="Benotmane M.A."/>
            <person name="Leys N."/>
            <person name="Vallaeys T."/>
            <person name="Lapidus A."/>
            <person name="Monchy S."/>
            <person name="Medigue C."/>
            <person name="Taghavi S."/>
            <person name="McCorkle S."/>
            <person name="Dunn J."/>
            <person name="van der Lelie D."/>
            <person name="Mergeay M."/>
        </authorList>
    </citation>
    <scope>NUCLEOTIDE SEQUENCE [LARGE SCALE GENOMIC DNA]</scope>
    <source>
        <strain evidence="2">ATCC 43123 / DSM 2839 / NBRC 102507 / CH34</strain>
    </source>
</reference>
<keyword evidence="2" id="KW-1185">Reference proteome</keyword>
<proteinExistence type="predicted"/>
<accession>D3DXK2</accession>
<dbReference type="KEGG" id="rme:Rmet_6404"/>
<sequence>MVTAQPRVQYAPDFHAVPDSASPFCMAPTAIMRRQCCTAATADARNWSVPGPGAVLVDRENRPDCADGVTIGHPCPSEVERALRGICNA</sequence>
<name>D3DXK2_CUPMC</name>
<dbReference type="Proteomes" id="UP000002429">
    <property type="component" value="Chromosome"/>
</dbReference>
<evidence type="ECO:0000313" key="2">
    <source>
        <dbReference type="Proteomes" id="UP000002429"/>
    </source>
</evidence>
<dbReference type="HOGENOM" id="CLU_2452426_0_0_4"/>